<feature type="compositionally biased region" description="Basic residues" evidence="1">
    <location>
        <begin position="140"/>
        <end position="149"/>
    </location>
</feature>
<dbReference type="OrthoDB" id="10667144at2759"/>
<feature type="region of interest" description="Disordered" evidence="1">
    <location>
        <begin position="1"/>
        <end position="53"/>
    </location>
</feature>
<name>A0A078AEA7_STYLE</name>
<evidence type="ECO:0000313" key="3">
    <source>
        <dbReference type="Proteomes" id="UP000039865"/>
    </source>
</evidence>
<evidence type="ECO:0000256" key="1">
    <source>
        <dbReference type="SAM" id="MobiDB-lite"/>
    </source>
</evidence>
<dbReference type="AlphaFoldDB" id="A0A078AEA7"/>
<feature type="compositionally biased region" description="Polar residues" evidence="1">
    <location>
        <begin position="126"/>
        <end position="139"/>
    </location>
</feature>
<sequence>MNRGGRYNDSQRAGGYGGQGNYQEQPRRQQQQPYSGGNRYQGAGFANRRPQGGIQNKFRNQQRQRQNNNAVVGQRRIQRNHQIAGNQGQNQGQRNNERQGTLRTRGGVRSNAYREGGATNFRRRQLQTNGGQQRLGLNQRSKRIGKIRRQPIASRNTQSYSNRRTLGLRTPRTQQNVQRTPSQQRQSATGNIYIGQVKLPDFESLKNLQVKAELKKLGEIPRAYNDKLNLDSMQVDNHPGRLTLDQRFNRIQGVRPTRPNVNGGRAKGKTLRLVNRPKQAGSRRY</sequence>
<dbReference type="InParanoid" id="A0A078AEA7"/>
<organism evidence="2 3">
    <name type="scientific">Stylonychia lemnae</name>
    <name type="common">Ciliate</name>
    <dbReference type="NCBI Taxonomy" id="5949"/>
    <lineage>
        <taxon>Eukaryota</taxon>
        <taxon>Sar</taxon>
        <taxon>Alveolata</taxon>
        <taxon>Ciliophora</taxon>
        <taxon>Intramacronucleata</taxon>
        <taxon>Spirotrichea</taxon>
        <taxon>Stichotrichia</taxon>
        <taxon>Sporadotrichida</taxon>
        <taxon>Oxytrichidae</taxon>
        <taxon>Stylonychinae</taxon>
        <taxon>Stylonychia</taxon>
    </lineage>
</organism>
<reference evidence="2 3" key="1">
    <citation type="submission" date="2014-06" db="EMBL/GenBank/DDBJ databases">
        <authorList>
            <person name="Swart Estienne"/>
        </authorList>
    </citation>
    <scope>NUCLEOTIDE SEQUENCE [LARGE SCALE GENOMIC DNA]</scope>
    <source>
        <strain evidence="2 3">130c</strain>
    </source>
</reference>
<feature type="compositionally biased region" description="Low complexity" evidence="1">
    <location>
        <begin position="85"/>
        <end position="94"/>
    </location>
</feature>
<accession>A0A078AEA7</accession>
<proteinExistence type="predicted"/>
<dbReference type="Proteomes" id="UP000039865">
    <property type="component" value="Unassembled WGS sequence"/>
</dbReference>
<feature type="region of interest" description="Disordered" evidence="1">
    <location>
        <begin position="82"/>
        <end position="163"/>
    </location>
</feature>
<gene>
    <name evidence="2" type="primary">Contig7914.g8447</name>
    <name evidence="2" type="ORF">STYLEM_9167</name>
</gene>
<feature type="compositionally biased region" description="Low complexity" evidence="1">
    <location>
        <begin position="21"/>
        <end position="33"/>
    </location>
</feature>
<keyword evidence="3" id="KW-1185">Reference proteome</keyword>
<feature type="compositionally biased region" description="Polar residues" evidence="1">
    <location>
        <begin position="153"/>
        <end position="163"/>
    </location>
</feature>
<dbReference type="EMBL" id="CCKQ01008705">
    <property type="protein sequence ID" value="CDW80171.1"/>
    <property type="molecule type" value="Genomic_DNA"/>
</dbReference>
<evidence type="ECO:0000313" key="2">
    <source>
        <dbReference type="EMBL" id="CDW80171.1"/>
    </source>
</evidence>
<protein>
    <submittedName>
        <fullName evidence="2">Uncharacterized protein</fullName>
    </submittedName>
</protein>